<evidence type="ECO:0000313" key="2">
    <source>
        <dbReference type="EMBL" id="KAK7360582.1"/>
    </source>
</evidence>
<dbReference type="Proteomes" id="UP001367508">
    <property type="component" value="Unassembled WGS sequence"/>
</dbReference>
<evidence type="ECO:0008006" key="4">
    <source>
        <dbReference type="Google" id="ProtNLM"/>
    </source>
</evidence>
<dbReference type="PANTHER" id="PTHR10292">
    <property type="entry name" value="CLATHRIN HEAVY CHAIN RELATED"/>
    <property type="match status" value="1"/>
</dbReference>
<dbReference type="Pfam" id="PF00637">
    <property type="entry name" value="Clathrin"/>
    <property type="match status" value="3"/>
</dbReference>
<accession>A0AAN9MTX5</accession>
<sequence>MRGVSHHVEEPIFIDYPIHYSTITDLFLQRNLIHDATAILLDVLKPNLPKHGFLQTKVLEINLVTFPNVANAILAKGMFSHYDCPRVAQLYLTHYLYTNNMHRYIEGYVQKVAKVQVGEGLVSDAIKSFIRADDATHFLEVIKAVEDANVYHDLVKYILMVRKNAKEPKVDNELIYAYFKIDRLGKIEEFILMPNVANLPNVGDRLYDEALYEAAKIILSFISNCAKLAITLVKLQQFQGSVDASRKVNSSKTWKEVCFAYVDAEEFRVAQICGLNIIIQVDDLEEVSEFYHNRGSFNELISLRESGLGLECGHMGIFTELRVLYARHCHEKLMEHIKLFSTRLNIPKLIRACDEQQHWKELTYLYIQYDEIDNVATTILNHSPDARDHM</sequence>
<evidence type="ECO:0000256" key="1">
    <source>
        <dbReference type="PROSITE-ProRule" id="PRU01006"/>
    </source>
</evidence>
<dbReference type="SMART" id="SM00299">
    <property type="entry name" value="CLH"/>
    <property type="match status" value="3"/>
</dbReference>
<dbReference type="GO" id="GO:0032051">
    <property type="term" value="F:clathrin light chain binding"/>
    <property type="evidence" value="ECO:0007669"/>
    <property type="project" value="TreeGrafter"/>
</dbReference>
<keyword evidence="3" id="KW-1185">Reference proteome</keyword>
<dbReference type="PROSITE" id="PS50236">
    <property type="entry name" value="CHCR"/>
    <property type="match status" value="2"/>
</dbReference>
<evidence type="ECO:0000313" key="3">
    <source>
        <dbReference type="Proteomes" id="UP001367508"/>
    </source>
</evidence>
<organism evidence="2 3">
    <name type="scientific">Canavalia gladiata</name>
    <name type="common">Sword bean</name>
    <name type="synonym">Dolichos gladiatus</name>
    <dbReference type="NCBI Taxonomy" id="3824"/>
    <lineage>
        <taxon>Eukaryota</taxon>
        <taxon>Viridiplantae</taxon>
        <taxon>Streptophyta</taxon>
        <taxon>Embryophyta</taxon>
        <taxon>Tracheophyta</taxon>
        <taxon>Spermatophyta</taxon>
        <taxon>Magnoliopsida</taxon>
        <taxon>eudicotyledons</taxon>
        <taxon>Gunneridae</taxon>
        <taxon>Pentapetalae</taxon>
        <taxon>rosids</taxon>
        <taxon>fabids</taxon>
        <taxon>Fabales</taxon>
        <taxon>Fabaceae</taxon>
        <taxon>Papilionoideae</taxon>
        <taxon>50 kb inversion clade</taxon>
        <taxon>NPAAA clade</taxon>
        <taxon>indigoferoid/millettioid clade</taxon>
        <taxon>Phaseoleae</taxon>
        <taxon>Canavalia</taxon>
    </lineage>
</organism>
<dbReference type="InterPro" id="IPR055358">
    <property type="entry name" value="CHCR"/>
</dbReference>
<dbReference type="InterPro" id="IPR011990">
    <property type="entry name" value="TPR-like_helical_dom_sf"/>
</dbReference>
<dbReference type="GO" id="GO:0006886">
    <property type="term" value="P:intracellular protein transport"/>
    <property type="evidence" value="ECO:0007669"/>
    <property type="project" value="UniProtKB-UniRule"/>
</dbReference>
<dbReference type="InterPro" id="IPR000547">
    <property type="entry name" value="Clathrin_H-chain/VPS_repeat"/>
</dbReference>
<dbReference type="PANTHER" id="PTHR10292:SF25">
    <property type="entry name" value="CLATHRIN HEAVY CHAIN"/>
    <property type="match status" value="1"/>
</dbReference>
<feature type="repeat" description="CHCR" evidence="1">
    <location>
        <begin position="129"/>
        <end position="270"/>
    </location>
</feature>
<reference evidence="2 3" key="1">
    <citation type="submission" date="2024-01" db="EMBL/GenBank/DDBJ databases">
        <title>The genomes of 5 underutilized Papilionoideae crops provide insights into root nodulation and disease resistanc.</title>
        <authorList>
            <person name="Jiang F."/>
        </authorList>
    </citation>
    <scope>NUCLEOTIDE SEQUENCE [LARGE SCALE GENOMIC DNA]</scope>
    <source>
        <strain evidence="2">LVBAO_FW01</strain>
        <tissue evidence="2">Leaves</tissue>
    </source>
</reference>
<name>A0AAN9MTX5_CANGL</name>
<comment type="caution">
    <text evidence="2">The sequence shown here is derived from an EMBL/GenBank/DDBJ whole genome shotgun (WGS) entry which is preliminary data.</text>
</comment>
<dbReference type="InterPro" id="IPR016024">
    <property type="entry name" value="ARM-type_fold"/>
</dbReference>
<dbReference type="GO" id="GO:0006898">
    <property type="term" value="P:receptor-mediated endocytosis"/>
    <property type="evidence" value="ECO:0007669"/>
    <property type="project" value="TreeGrafter"/>
</dbReference>
<dbReference type="GO" id="GO:0005886">
    <property type="term" value="C:plasma membrane"/>
    <property type="evidence" value="ECO:0007669"/>
    <property type="project" value="TreeGrafter"/>
</dbReference>
<dbReference type="SUPFAM" id="SSF48371">
    <property type="entry name" value="ARM repeat"/>
    <property type="match status" value="3"/>
</dbReference>
<dbReference type="GO" id="GO:0005794">
    <property type="term" value="C:Golgi apparatus"/>
    <property type="evidence" value="ECO:0007669"/>
    <property type="project" value="TreeGrafter"/>
</dbReference>
<dbReference type="GO" id="GO:0009506">
    <property type="term" value="C:plasmodesma"/>
    <property type="evidence" value="ECO:0007669"/>
    <property type="project" value="TreeGrafter"/>
</dbReference>
<proteinExistence type="predicted"/>
<dbReference type="AlphaFoldDB" id="A0AAN9MTX5"/>
<dbReference type="GO" id="GO:0009507">
    <property type="term" value="C:chloroplast"/>
    <property type="evidence" value="ECO:0007669"/>
    <property type="project" value="TreeGrafter"/>
</dbReference>
<protein>
    <recommendedName>
        <fullName evidence="4">Clathrin heavy chain</fullName>
    </recommendedName>
</protein>
<dbReference type="GO" id="GO:0071439">
    <property type="term" value="C:clathrin complex"/>
    <property type="evidence" value="ECO:0007669"/>
    <property type="project" value="TreeGrafter"/>
</dbReference>
<gene>
    <name evidence="2" type="ORF">VNO77_02589</name>
</gene>
<feature type="repeat" description="CHCR" evidence="1">
    <location>
        <begin position="275"/>
        <end position="390"/>
    </location>
</feature>
<dbReference type="EMBL" id="JAYMYQ010000001">
    <property type="protein sequence ID" value="KAK7360582.1"/>
    <property type="molecule type" value="Genomic_DNA"/>
</dbReference>
<dbReference type="Gene3D" id="1.25.40.10">
    <property type="entry name" value="Tetratricopeptide repeat domain"/>
    <property type="match status" value="1"/>
</dbReference>